<dbReference type="EMBL" id="AP014836">
    <property type="protein sequence ID" value="BAW79705.1"/>
    <property type="molecule type" value="Genomic_DNA"/>
</dbReference>
<sequence length="260" mass="29205">MQKTPLMHNQTIIDQFSQQAIPFAELPGHSQAMQILIEMSDVSGADTVLDVACGPGLVACEFALYADHVTGIDITSQMIEQAKKRQQEKSLTNLTWQIGDVLPLPFPDSQFSIVLTRYTFHHFLNPRAVLNEMIRVCQPGGRVIIVDVVQRPENVEAFDQLEKLRDPSHVHALTFHEINAIIADSGLVNIKTTRYKFEEGLEQLLKASFPNLGDEEKIREIFRLDLELNRRGINAHLRGSEIHFAFPILAIAGSKTVRDG</sequence>
<dbReference type="CDD" id="cd02440">
    <property type="entry name" value="AdoMet_MTases"/>
    <property type="match status" value="1"/>
</dbReference>
<dbReference type="SUPFAM" id="SSF53335">
    <property type="entry name" value="S-adenosyl-L-methionine-dependent methyltransferases"/>
    <property type="match status" value="1"/>
</dbReference>
<proteinExistence type="predicted"/>
<evidence type="ECO:0000313" key="3">
    <source>
        <dbReference type="Proteomes" id="UP000243679"/>
    </source>
</evidence>
<accession>A0A1Q2SKM6</accession>
<feature type="domain" description="Methyltransferase" evidence="1">
    <location>
        <begin position="46"/>
        <end position="158"/>
    </location>
</feature>
<dbReference type="InterPro" id="IPR029063">
    <property type="entry name" value="SAM-dependent_MTases_sf"/>
</dbReference>
<protein>
    <submittedName>
        <fullName evidence="2">Type 11 methyltransferase</fullName>
    </submittedName>
</protein>
<evidence type="ECO:0000259" key="1">
    <source>
        <dbReference type="Pfam" id="PF13847"/>
    </source>
</evidence>
<reference evidence="2 3" key="1">
    <citation type="journal article" date="2017" name="ISME J.">
        <title>An acid-tolerant ammonia-oxidizing ?-proteobacterium from soil.</title>
        <authorList>
            <person name="Hayatsu M."/>
            <person name="Tago K."/>
            <person name="Uchiyama I."/>
            <person name="Toyoda A."/>
            <person name="Wang Y."/>
            <person name="Shimomura Y."/>
            <person name="Okubo T."/>
            <person name="Kurisu F."/>
            <person name="Hirono Y."/>
            <person name="Nonaka K."/>
            <person name="Akiyama H."/>
            <person name="Itoh T."/>
            <person name="Takami H."/>
        </authorList>
    </citation>
    <scope>NUCLEOTIDE SEQUENCE [LARGE SCALE GENOMIC DNA]</scope>
    <source>
        <strain evidence="2 3">TAO100</strain>
    </source>
</reference>
<dbReference type="GO" id="GO:0008757">
    <property type="term" value="F:S-adenosylmethionine-dependent methyltransferase activity"/>
    <property type="evidence" value="ECO:0007669"/>
    <property type="project" value="InterPro"/>
</dbReference>
<gene>
    <name evidence="2" type="ORF">TAO_0335</name>
</gene>
<keyword evidence="2" id="KW-0489">Methyltransferase</keyword>
<evidence type="ECO:0000313" key="2">
    <source>
        <dbReference type="EMBL" id="BAW79705.1"/>
    </source>
</evidence>
<keyword evidence="3" id="KW-1185">Reference proteome</keyword>
<dbReference type="PANTHER" id="PTHR43591">
    <property type="entry name" value="METHYLTRANSFERASE"/>
    <property type="match status" value="1"/>
</dbReference>
<dbReference type="GO" id="GO:0032259">
    <property type="term" value="P:methylation"/>
    <property type="evidence" value="ECO:0007669"/>
    <property type="project" value="UniProtKB-KW"/>
</dbReference>
<dbReference type="AlphaFoldDB" id="A0A1Q2SKM6"/>
<keyword evidence="2" id="KW-0808">Transferase</keyword>
<organism evidence="2 3">
    <name type="scientific">Candidatus Nitrosoglobus terrae</name>
    <dbReference type="NCBI Taxonomy" id="1630141"/>
    <lineage>
        <taxon>Bacteria</taxon>
        <taxon>Pseudomonadati</taxon>
        <taxon>Pseudomonadota</taxon>
        <taxon>Gammaproteobacteria</taxon>
        <taxon>Chromatiales</taxon>
        <taxon>Chromatiaceae</taxon>
        <taxon>Candidatus Nitrosoglobus</taxon>
    </lineage>
</organism>
<name>A0A1Q2SKM6_9GAMM</name>
<dbReference type="Pfam" id="PF13847">
    <property type="entry name" value="Methyltransf_31"/>
    <property type="match status" value="1"/>
</dbReference>
<dbReference type="Gene3D" id="3.40.50.150">
    <property type="entry name" value="Vaccinia Virus protein VP39"/>
    <property type="match status" value="1"/>
</dbReference>
<dbReference type="RefSeq" id="WP_096526328.1">
    <property type="nucleotide sequence ID" value="NZ_AP014836.1"/>
</dbReference>
<dbReference type="Proteomes" id="UP000243679">
    <property type="component" value="Chromosome"/>
</dbReference>
<dbReference type="OrthoDB" id="323463at2"/>
<dbReference type="KEGG" id="ntt:TAO_0335"/>
<dbReference type="InterPro" id="IPR025714">
    <property type="entry name" value="Methyltranfer_dom"/>
</dbReference>